<comment type="caution">
    <text evidence="1">The sequence shown here is derived from an EMBL/GenBank/DDBJ whole genome shotgun (WGS) entry which is preliminary data.</text>
</comment>
<gene>
    <name evidence="1" type="ORF">QCA50_005093</name>
</gene>
<dbReference type="Proteomes" id="UP001385951">
    <property type="component" value="Unassembled WGS sequence"/>
</dbReference>
<reference evidence="1 2" key="1">
    <citation type="submission" date="2022-09" db="EMBL/GenBank/DDBJ databases">
        <authorList>
            <person name="Palmer J.M."/>
        </authorList>
    </citation>
    <scope>NUCLEOTIDE SEQUENCE [LARGE SCALE GENOMIC DNA]</scope>
    <source>
        <strain evidence="1 2">DSM 7382</strain>
    </source>
</reference>
<proteinExistence type="predicted"/>
<evidence type="ECO:0000313" key="2">
    <source>
        <dbReference type="Proteomes" id="UP001385951"/>
    </source>
</evidence>
<dbReference type="AlphaFoldDB" id="A0AAW0GDZ9"/>
<evidence type="ECO:0000313" key="1">
    <source>
        <dbReference type="EMBL" id="KAK7691693.1"/>
    </source>
</evidence>
<organism evidence="1 2">
    <name type="scientific">Cerrena zonata</name>
    <dbReference type="NCBI Taxonomy" id="2478898"/>
    <lineage>
        <taxon>Eukaryota</taxon>
        <taxon>Fungi</taxon>
        <taxon>Dikarya</taxon>
        <taxon>Basidiomycota</taxon>
        <taxon>Agaricomycotina</taxon>
        <taxon>Agaricomycetes</taxon>
        <taxon>Polyporales</taxon>
        <taxon>Cerrenaceae</taxon>
        <taxon>Cerrena</taxon>
    </lineage>
</organism>
<accession>A0AAW0GDZ9</accession>
<keyword evidence="2" id="KW-1185">Reference proteome</keyword>
<protein>
    <submittedName>
        <fullName evidence="1">Uncharacterized protein</fullName>
    </submittedName>
</protein>
<sequence length="169" mass="19709">MCEVVDTDPYVDHSMPTHPDYDVRVGWAPSHISGPFIAKRTPALYKERKRLSMLRNPGLQNAAGIFARAYIDPSDDGWDISEAELKPFHDYMEALAGKPLSRIDKFIFKRFTPIHCFSMHYVLSRQVWKNFPKEPQLGIQEDPGDDANDRDEKYKRWRKEQREIKKGSL</sequence>
<dbReference type="EMBL" id="JASBNA010000005">
    <property type="protein sequence ID" value="KAK7691693.1"/>
    <property type="molecule type" value="Genomic_DNA"/>
</dbReference>
<name>A0AAW0GDZ9_9APHY</name>